<proteinExistence type="predicted"/>
<sequence length="83" mass="9245">IHGSVVFVDHIHGSVNVVVHIHGSVDVVVHIRDYVLLIGIVVFVNRALVVVVQHFDNDDVVRRHRSVGLCDAKINLIHKTNTI</sequence>
<evidence type="ECO:0000313" key="2">
    <source>
        <dbReference type="EnsemblMetazoa" id="OVOC10378.1"/>
    </source>
</evidence>
<keyword evidence="1" id="KW-0472">Membrane</keyword>
<name>A0A8R1XNF0_ONCVO</name>
<keyword evidence="1" id="KW-1133">Transmembrane helix</keyword>
<dbReference type="AlphaFoldDB" id="A0A8R1XNF0"/>
<dbReference type="EnsemblMetazoa" id="OVOC10378.1">
    <property type="protein sequence ID" value="OVOC10378.1"/>
    <property type="gene ID" value="WBGene00247187"/>
</dbReference>
<evidence type="ECO:0000313" key="3">
    <source>
        <dbReference type="Proteomes" id="UP000024404"/>
    </source>
</evidence>
<keyword evidence="1" id="KW-0812">Transmembrane</keyword>
<accession>A0A8R1XNF0</accession>
<feature type="transmembrane region" description="Helical" evidence="1">
    <location>
        <begin position="34"/>
        <end position="55"/>
    </location>
</feature>
<protein>
    <submittedName>
        <fullName evidence="2">Uncharacterized protein</fullName>
    </submittedName>
</protein>
<organism evidence="2 3">
    <name type="scientific">Onchocerca volvulus</name>
    <dbReference type="NCBI Taxonomy" id="6282"/>
    <lineage>
        <taxon>Eukaryota</taxon>
        <taxon>Metazoa</taxon>
        <taxon>Ecdysozoa</taxon>
        <taxon>Nematoda</taxon>
        <taxon>Chromadorea</taxon>
        <taxon>Rhabditida</taxon>
        <taxon>Spirurina</taxon>
        <taxon>Spiruromorpha</taxon>
        <taxon>Filarioidea</taxon>
        <taxon>Onchocercidae</taxon>
        <taxon>Onchocerca</taxon>
    </lineage>
</organism>
<evidence type="ECO:0000256" key="1">
    <source>
        <dbReference type="SAM" id="Phobius"/>
    </source>
</evidence>
<dbReference type="Proteomes" id="UP000024404">
    <property type="component" value="Unassembled WGS sequence"/>
</dbReference>
<keyword evidence="3" id="KW-1185">Reference proteome</keyword>
<dbReference type="EMBL" id="CMVM020000336">
    <property type="status" value="NOT_ANNOTATED_CDS"/>
    <property type="molecule type" value="Genomic_DNA"/>
</dbReference>
<reference evidence="3" key="1">
    <citation type="submission" date="2013-10" db="EMBL/GenBank/DDBJ databases">
        <title>Genome sequencing of Onchocerca volvulus.</title>
        <authorList>
            <person name="Cotton J."/>
            <person name="Tsai J."/>
            <person name="Stanley E."/>
            <person name="Tracey A."/>
            <person name="Holroyd N."/>
            <person name="Lustigman S."/>
            <person name="Berriman M."/>
        </authorList>
    </citation>
    <scope>NUCLEOTIDE SEQUENCE</scope>
</reference>
<reference evidence="2" key="2">
    <citation type="submission" date="2022-06" db="UniProtKB">
        <authorList>
            <consortium name="EnsemblMetazoa"/>
        </authorList>
    </citation>
    <scope>IDENTIFICATION</scope>
</reference>